<feature type="transmembrane region" description="Helical" evidence="6">
    <location>
        <begin position="132"/>
        <end position="162"/>
    </location>
</feature>
<keyword evidence="3 6" id="KW-0812">Transmembrane</keyword>
<comment type="caution">
    <text evidence="8">The sequence shown here is derived from an EMBL/GenBank/DDBJ whole genome shotgun (WGS) entry which is preliminary data.</text>
</comment>
<accession>A0A538T4U2</accession>
<evidence type="ECO:0000256" key="4">
    <source>
        <dbReference type="ARBA" id="ARBA00022989"/>
    </source>
</evidence>
<evidence type="ECO:0000256" key="2">
    <source>
        <dbReference type="ARBA" id="ARBA00006143"/>
    </source>
</evidence>
<comment type="similarity">
    <text evidence="2">Belongs to the DsbD family.</text>
</comment>
<sequence length="246" mass="26030">MFESQVNQVSLLAAFFAGLVSFVSPCVLPLVPSYITFITGVSFDELTSASAAPRVRRLTIIHSLAFILGFSLVFVALGATATVAGQFLREHQDSLRRAGGALIILFGIFLTGLVPIPALSRERKKQLTTKPLGVLGSVLVGITFAAGWTPCIGPILASILIYASTAKTVGTGVVLLSVYSLGLAVPFFLSSLALNSFLAASRKIRGQLRTIEVASGVVLILFGVLLVTDLFPRFVSFLSRFLPAVG</sequence>
<keyword evidence="4 6" id="KW-1133">Transmembrane helix</keyword>
<name>A0A538T4U2_UNCEI</name>
<evidence type="ECO:0000313" key="8">
    <source>
        <dbReference type="EMBL" id="TMQ58669.1"/>
    </source>
</evidence>
<evidence type="ECO:0000259" key="7">
    <source>
        <dbReference type="Pfam" id="PF02683"/>
    </source>
</evidence>
<reference evidence="8 9" key="1">
    <citation type="journal article" date="2019" name="Nat. Microbiol.">
        <title>Mediterranean grassland soil C-N compound turnover is dependent on rainfall and depth, and is mediated by genomically divergent microorganisms.</title>
        <authorList>
            <person name="Diamond S."/>
            <person name="Andeer P.F."/>
            <person name="Li Z."/>
            <person name="Crits-Christoph A."/>
            <person name="Burstein D."/>
            <person name="Anantharaman K."/>
            <person name="Lane K.R."/>
            <person name="Thomas B.C."/>
            <person name="Pan C."/>
            <person name="Northen T.R."/>
            <person name="Banfield J.F."/>
        </authorList>
    </citation>
    <scope>NUCLEOTIDE SEQUENCE [LARGE SCALE GENOMIC DNA]</scope>
    <source>
        <strain evidence="8">WS_6</strain>
    </source>
</reference>
<comment type="subcellular location">
    <subcellularLocation>
        <location evidence="1">Membrane</location>
        <topology evidence="1">Multi-pass membrane protein</topology>
    </subcellularLocation>
</comment>
<keyword evidence="5 6" id="KW-0472">Membrane</keyword>
<dbReference type="Proteomes" id="UP000316852">
    <property type="component" value="Unassembled WGS sequence"/>
</dbReference>
<feature type="transmembrane region" description="Helical" evidence="6">
    <location>
        <begin position="64"/>
        <end position="88"/>
    </location>
</feature>
<dbReference type="Pfam" id="PF02683">
    <property type="entry name" value="DsbD_TM"/>
    <property type="match status" value="1"/>
</dbReference>
<organism evidence="8 9">
    <name type="scientific">Eiseniibacteriota bacterium</name>
    <dbReference type="NCBI Taxonomy" id="2212470"/>
    <lineage>
        <taxon>Bacteria</taxon>
        <taxon>Candidatus Eiseniibacteriota</taxon>
    </lineage>
</organism>
<dbReference type="AlphaFoldDB" id="A0A538T4U2"/>
<feature type="transmembrane region" description="Helical" evidence="6">
    <location>
        <begin position="12"/>
        <end position="43"/>
    </location>
</feature>
<proteinExistence type="inferred from homology"/>
<evidence type="ECO:0000256" key="3">
    <source>
        <dbReference type="ARBA" id="ARBA00022692"/>
    </source>
</evidence>
<dbReference type="PANTHER" id="PTHR31272:SF4">
    <property type="entry name" value="CYTOCHROME C-TYPE BIOGENESIS PROTEIN HI_1454-RELATED"/>
    <property type="match status" value="1"/>
</dbReference>
<dbReference type="InterPro" id="IPR051790">
    <property type="entry name" value="Cytochrome_c-biogenesis_DsbD"/>
</dbReference>
<evidence type="ECO:0000256" key="5">
    <source>
        <dbReference type="ARBA" id="ARBA00023136"/>
    </source>
</evidence>
<feature type="domain" description="Cytochrome C biogenesis protein transmembrane" evidence="7">
    <location>
        <begin position="11"/>
        <end position="227"/>
    </location>
</feature>
<feature type="transmembrane region" description="Helical" evidence="6">
    <location>
        <begin position="174"/>
        <end position="198"/>
    </location>
</feature>
<dbReference type="GO" id="GO:0016020">
    <property type="term" value="C:membrane"/>
    <property type="evidence" value="ECO:0007669"/>
    <property type="project" value="UniProtKB-SubCell"/>
</dbReference>
<dbReference type="PANTHER" id="PTHR31272">
    <property type="entry name" value="CYTOCHROME C-TYPE BIOGENESIS PROTEIN HI_1454-RELATED"/>
    <property type="match status" value="1"/>
</dbReference>
<gene>
    <name evidence="8" type="ORF">E6K76_07125</name>
</gene>
<dbReference type="GO" id="GO:0017004">
    <property type="term" value="P:cytochrome complex assembly"/>
    <property type="evidence" value="ECO:0007669"/>
    <property type="project" value="InterPro"/>
</dbReference>
<dbReference type="EMBL" id="VBOW01000031">
    <property type="protein sequence ID" value="TMQ58669.1"/>
    <property type="molecule type" value="Genomic_DNA"/>
</dbReference>
<protein>
    <submittedName>
        <fullName evidence="8">Cytochrome c biogenesis protein CcdA</fullName>
    </submittedName>
</protein>
<evidence type="ECO:0000256" key="6">
    <source>
        <dbReference type="SAM" id="Phobius"/>
    </source>
</evidence>
<evidence type="ECO:0000313" key="9">
    <source>
        <dbReference type="Proteomes" id="UP000316852"/>
    </source>
</evidence>
<feature type="transmembrane region" description="Helical" evidence="6">
    <location>
        <begin position="210"/>
        <end position="231"/>
    </location>
</feature>
<feature type="transmembrane region" description="Helical" evidence="6">
    <location>
        <begin position="100"/>
        <end position="120"/>
    </location>
</feature>
<evidence type="ECO:0000256" key="1">
    <source>
        <dbReference type="ARBA" id="ARBA00004141"/>
    </source>
</evidence>
<dbReference type="InterPro" id="IPR003834">
    <property type="entry name" value="Cyt_c_assmbl_TM_dom"/>
</dbReference>